<organism evidence="5 6">
    <name type="scientific">Derxia gummosa DSM 723</name>
    <dbReference type="NCBI Taxonomy" id="1121388"/>
    <lineage>
        <taxon>Bacteria</taxon>
        <taxon>Pseudomonadati</taxon>
        <taxon>Pseudomonadota</taxon>
        <taxon>Betaproteobacteria</taxon>
        <taxon>Burkholderiales</taxon>
        <taxon>Alcaligenaceae</taxon>
        <taxon>Derxia</taxon>
    </lineage>
</organism>
<dbReference type="PANTHER" id="PTHR30632:SF11">
    <property type="entry name" value="BLR4797 PROTEIN"/>
    <property type="match status" value="1"/>
</dbReference>
<dbReference type="NCBIfam" id="TIGR01256">
    <property type="entry name" value="modA"/>
    <property type="match status" value="1"/>
</dbReference>
<dbReference type="AlphaFoldDB" id="A0A8B6X5K9"/>
<dbReference type="InterPro" id="IPR005950">
    <property type="entry name" value="ModA"/>
</dbReference>
<reference evidence="6" key="1">
    <citation type="submission" date="2025-08" db="UniProtKB">
        <authorList>
            <consortium name="RefSeq"/>
        </authorList>
    </citation>
    <scope>IDENTIFICATION</scope>
</reference>
<keyword evidence="2" id="KW-0479">Metal-binding</keyword>
<keyword evidence="3 4" id="KW-0732">Signal</keyword>
<evidence type="ECO:0000313" key="6">
    <source>
        <dbReference type="RefSeq" id="WP_028312319.1"/>
    </source>
</evidence>
<accession>A0A8B6X5K9</accession>
<keyword evidence="5" id="KW-1185">Reference proteome</keyword>
<comment type="similarity">
    <text evidence="1">Belongs to the bacterial solute-binding protein ModA family.</text>
</comment>
<dbReference type="GO" id="GO:0030973">
    <property type="term" value="F:molybdate ion binding"/>
    <property type="evidence" value="ECO:0007669"/>
    <property type="project" value="TreeGrafter"/>
</dbReference>
<evidence type="ECO:0000256" key="2">
    <source>
        <dbReference type="ARBA" id="ARBA00022723"/>
    </source>
</evidence>
<dbReference type="Gene3D" id="3.40.190.10">
    <property type="entry name" value="Periplasmic binding protein-like II"/>
    <property type="match status" value="2"/>
</dbReference>
<dbReference type="Proteomes" id="UP000675920">
    <property type="component" value="Unplaced"/>
</dbReference>
<dbReference type="GO" id="GO:0015689">
    <property type="term" value="P:molybdate ion transport"/>
    <property type="evidence" value="ECO:0007669"/>
    <property type="project" value="InterPro"/>
</dbReference>
<dbReference type="SUPFAM" id="SSF53850">
    <property type="entry name" value="Periplasmic binding protein-like II"/>
    <property type="match status" value="1"/>
</dbReference>
<gene>
    <name evidence="6" type="primary">modA</name>
</gene>
<dbReference type="Pfam" id="PF13531">
    <property type="entry name" value="SBP_bac_11"/>
    <property type="match status" value="1"/>
</dbReference>
<evidence type="ECO:0000256" key="4">
    <source>
        <dbReference type="SAM" id="SignalP"/>
    </source>
</evidence>
<dbReference type="OrthoDB" id="8216219at2"/>
<name>A0A8B6X5K9_9BURK</name>
<protein>
    <submittedName>
        <fullName evidence="6">Molybdate ABC transporter substrate-binding protein</fullName>
    </submittedName>
</protein>
<dbReference type="PANTHER" id="PTHR30632">
    <property type="entry name" value="MOLYBDATE-BINDING PERIPLASMIC PROTEIN"/>
    <property type="match status" value="1"/>
</dbReference>
<evidence type="ECO:0000256" key="3">
    <source>
        <dbReference type="ARBA" id="ARBA00022729"/>
    </source>
</evidence>
<sequence length="276" mass="28352">MPVSSQHAASASRARPALADRLRRVGATLAASALLACQALAADINVMTSGAFTAAYKELVPAFERDTGHAIHSAYGASQGGAADSIPSRLDRGEPADVVIMARPALDALVKAGKVVPGSEVDLVRSSIGMVVRAGAPRPDISTVEALKKTLLAAKSVAYSASASGTYLSTELFPKLGVAEAIAPKLQRIESARVAAIVARGEAEIGFQQVSELLPVPGVDFVGVLPEGAQRATFFSAGITTTARAPEEGKALIRYFGSPAAAPVIERTGLEALPAR</sequence>
<dbReference type="RefSeq" id="WP_028312319.1">
    <property type="nucleotide sequence ID" value="NZ_AXWS01000018.1"/>
</dbReference>
<feature type="chain" id="PRO_5034510410" evidence="4">
    <location>
        <begin position="42"/>
        <end position="276"/>
    </location>
</feature>
<evidence type="ECO:0000256" key="1">
    <source>
        <dbReference type="ARBA" id="ARBA00009175"/>
    </source>
</evidence>
<proteinExistence type="inferred from homology"/>
<feature type="signal peptide" evidence="4">
    <location>
        <begin position="1"/>
        <end position="41"/>
    </location>
</feature>
<evidence type="ECO:0000313" key="5">
    <source>
        <dbReference type="Proteomes" id="UP000675920"/>
    </source>
</evidence>
<dbReference type="GO" id="GO:0046872">
    <property type="term" value="F:metal ion binding"/>
    <property type="evidence" value="ECO:0007669"/>
    <property type="project" value="UniProtKB-KW"/>
</dbReference>
<dbReference type="InterPro" id="IPR050682">
    <property type="entry name" value="ModA/WtpA"/>
</dbReference>